<evidence type="ECO:0000256" key="8">
    <source>
        <dbReference type="PROSITE-ProRule" id="PRU00146"/>
    </source>
</evidence>
<dbReference type="InterPro" id="IPR019786">
    <property type="entry name" value="Zinc_finger_PHD-type_CS"/>
</dbReference>
<dbReference type="PANTHER" id="PTHR46452">
    <property type="entry name" value="TRANSCRIPTION INITIATION FACTOR TFIID SUBUNIT 3"/>
    <property type="match status" value="1"/>
</dbReference>
<feature type="region of interest" description="Disordered" evidence="9">
    <location>
        <begin position="260"/>
        <end position="284"/>
    </location>
</feature>
<keyword evidence="6" id="KW-0804">Transcription</keyword>
<keyword evidence="5" id="KW-0805">Transcription regulation</keyword>
<feature type="compositionally biased region" description="Pro residues" evidence="9">
    <location>
        <begin position="412"/>
        <end position="426"/>
    </location>
</feature>
<evidence type="ECO:0000256" key="2">
    <source>
        <dbReference type="ARBA" id="ARBA00022723"/>
    </source>
</evidence>
<feature type="compositionally biased region" description="Low complexity" evidence="9">
    <location>
        <begin position="875"/>
        <end position="903"/>
    </location>
</feature>
<dbReference type="PROSITE" id="PS50016">
    <property type="entry name" value="ZF_PHD_2"/>
    <property type="match status" value="1"/>
</dbReference>
<dbReference type="InterPro" id="IPR009072">
    <property type="entry name" value="Histone-fold"/>
</dbReference>
<feature type="compositionally biased region" description="Low complexity" evidence="9">
    <location>
        <begin position="608"/>
        <end position="618"/>
    </location>
</feature>
<name>A0A2R5LDV4_9ACAR</name>
<evidence type="ECO:0000256" key="9">
    <source>
        <dbReference type="SAM" id="MobiDB-lite"/>
    </source>
</evidence>
<feature type="region of interest" description="Disordered" evidence="9">
    <location>
        <begin position="453"/>
        <end position="502"/>
    </location>
</feature>
<dbReference type="GO" id="GO:0005669">
    <property type="term" value="C:transcription factor TFIID complex"/>
    <property type="evidence" value="ECO:0007669"/>
    <property type="project" value="TreeGrafter"/>
</dbReference>
<feature type="compositionally biased region" description="Basic and acidic residues" evidence="9">
    <location>
        <begin position="800"/>
        <end position="815"/>
    </location>
</feature>
<comment type="subcellular location">
    <subcellularLocation>
        <location evidence="1">Nucleus</location>
    </subcellularLocation>
</comment>
<dbReference type="SMART" id="SM00576">
    <property type="entry name" value="BTP"/>
    <property type="match status" value="1"/>
</dbReference>
<dbReference type="Gene3D" id="3.30.40.10">
    <property type="entry name" value="Zinc/RING finger domain, C3HC4 (zinc finger)"/>
    <property type="match status" value="1"/>
</dbReference>
<feature type="domain" description="PHD-type" evidence="10">
    <location>
        <begin position="946"/>
        <end position="996"/>
    </location>
</feature>
<dbReference type="SMART" id="SM00249">
    <property type="entry name" value="PHD"/>
    <property type="match status" value="1"/>
</dbReference>
<keyword evidence="3 8" id="KW-0863">Zinc-finger</keyword>
<dbReference type="SUPFAM" id="SSF57903">
    <property type="entry name" value="FYVE/PHD zinc finger"/>
    <property type="match status" value="1"/>
</dbReference>
<dbReference type="InterPro" id="IPR013083">
    <property type="entry name" value="Znf_RING/FYVE/PHD"/>
</dbReference>
<dbReference type="InterPro" id="IPR011011">
    <property type="entry name" value="Znf_FYVE_PHD"/>
</dbReference>
<dbReference type="GO" id="GO:0045944">
    <property type="term" value="P:positive regulation of transcription by RNA polymerase II"/>
    <property type="evidence" value="ECO:0007669"/>
    <property type="project" value="TreeGrafter"/>
</dbReference>
<evidence type="ECO:0000256" key="6">
    <source>
        <dbReference type="ARBA" id="ARBA00023163"/>
    </source>
</evidence>
<keyword evidence="7" id="KW-0539">Nucleus</keyword>
<reference evidence="11" key="1">
    <citation type="submission" date="2018-03" db="EMBL/GenBank/DDBJ databases">
        <title>The relapsing fever spirochete Borrelia turicatae persists in the highly oxidative environment of its soft-bodied tick vector.</title>
        <authorList>
            <person name="Bourret T.J."/>
            <person name="Boyle W.K."/>
            <person name="Valenzuela J.G."/>
            <person name="Oliveira F."/>
            <person name="Lopez J.E."/>
        </authorList>
    </citation>
    <scope>NUCLEOTIDE SEQUENCE</scope>
    <source>
        <strain evidence="11">Kansas strain/isolate</strain>
        <tissue evidence="11">Salivary glands</tissue>
    </source>
</reference>
<dbReference type="GO" id="GO:0008270">
    <property type="term" value="F:zinc ion binding"/>
    <property type="evidence" value="ECO:0007669"/>
    <property type="project" value="UniProtKB-KW"/>
</dbReference>
<keyword evidence="4" id="KW-0862">Zinc</keyword>
<dbReference type="GO" id="GO:0003743">
    <property type="term" value="F:translation initiation factor activity"/>
    <property type="evidence" value="ECO:0007669"/>
    <property type="project" value="UniProtKB-KW"/>
</dbReference>
<dbReference type="GO" id="GO:0046982">
    <property type="term" value="F:protein heterodimerization activity"/>
    <property type="evidence" value="ECO:0007669"/>
    <property type="project" value="InterPro"/>
</dbReference>
<proteinExistence type="predicted"/>
<evidence type="ECO:0000256" key="4">
    <source>
        <dbReference type="ARBA" id="ARBA00022833"/>
    </source>
</evidence>
<accession>A0A2R5LDV4</accession>
<feature type="compositionally biased region" description="Basic and acidic residues" evidence="9">
    <location>
        <begin position="319"/>
        <end position="351"/>
    </location>
</feature>
<keyword evidence="2" id="KW-0479">Metal-binding</keyword>
<feature type="region of interest" description="Disordered" evidence="9">
    <location>
        <begin position="308"/>
        <end position="426"/>
    </location>
</feature>
<keyword evidence="11" id="KW-0396">Initiation factor</keyword>
<dbReference type="Gene3D" id="1.10.20.10">
    <property type="entry name" value="Histone, subunit A"/>
    <property type="match status" value="1"/>
</dbReference>
<evidence type="ECO:0000313" key="11">
    <source>
        <dbReference type="EMBL" id="MBY07703.1"/>
    </source>
</evidence>
<feature type="region of interest" description="Disordered" evidence="9">
    <location>
        <begin position="538"/>
        <end position="926"/>
    </location>
</feature>
<feature type="compositionally biased region" description="Basic and acidic residues" evidence="9">
    <location>
        <begin position="578"/>
        <end position="600"/>
    </location>
</feature>
<feature type="compositionally biased region" description="Basic residues" evidence="9">
    <location>
        <begin position="782"/>
        <end position="799"/>
    </location>
</feature>
<keyword evidence="11" id="KW-0648">Protein biosynthesis</keyword>
<dbReference type="CDD" id="cd15522">
    <property type="entry name" value="PHD_TAF3"/>
    <property type="match status" value="1"/>
</dbReference>
<feature type="compositionally biased region" description="Basic residues" evidence="9">
    <location>
        <begin position="380"/>
        <end position="398"/>
    </location>
</feature>
<evidence type="ECO:0000256" key="3">
    <source>
        <dbReference type="ARBA" id="ARBA00022771"/>
    </source>
</evidence>
<dbReference type="Pfam" id="PF07524">
    <property type="entry name" value="Bromo_TP"/>
    <property type="match status" value="1"/>
</dbReference>
<dbReference type="CDD" id="cd22916">
    <property type="entry name" value="HFD_TAF3"/>
    <property type="match status" value="1"/>
</dbReference>
<dbReference type="AlphaFoldDB" id="A0A2R5LDV4"/>
<dbReference type="PANTHER" id="PTHR46452:SF1">
    <property type="entry name" value="TRANSCRIPTION INITIATION FACTOR TFIID SUBUNIT 3"/>
    <property type="match status" value="1"/>
</dbReference>
<feature type="compositionally biased region" description="Basic and acidic residues" evidence="9">
    <location>
        <begin position="764"/>
        <end position="781"/>
    </location>
</feature>
<dbReference type="InterPro" id="IPR001965">
    <property type="entry name" value="Znf_PHD"/>
</dbReference>
<sequence>MAAQFSRSILKVSVAQICQNVGWHAVHQSTLELLVDILHRYMVEVAKSAQAYSNHYGSTEPNLDDLSMAFGDLGILVSELEEYVSNVEPVQFVESRLPHYPVSRSSTSNSGNKLHHWVHEFPTHSTDLEEEEELAMSPGAPDGGGPSPRKEGAAGATNSAGEEMIGSPDASPQPSKRASDGCETPTPKRFRLCVEEEGQPMREVTSVFMTPSGLISPAREGKLPEATMPSKLIAVDEVASDSLDSTDFPCKEIKLKDAKKALKKESKKVRPSKKDKENSDLKKALFLPVGKGTHSIFKLKKKLNKKAKFQKDLIAPKLKIKEAKSKSKGSKVKEEKKEGKSKEGKSKEGKVKVKSKSKKNKGDAALPGTSSAVTPGHSPKLSKGKSPMKAKSPARSKSPKGEKKKTVAAAPVVPPPAAPPLSPPVPPFTISNMTPLQVMACKAEEERIRLNAATAATQQVPPPPEPIMKDEPYEIPSREESPEPRLIIDDSPEMISRQERESRLADIEQCIDAVIQKAREEMIEDEKRESAAEALLVHGAMMPRKLEPRDVYDFTDSDSDSSMPPTPKTPDLAGSPNPKKEAKTPPEIVVSEHKKKEGGKSKKKSGSKAKSGTPSPKKGLPKTPELRGSPLVALSQRAESPERGPSFSGVFPFSQHGGLFSPRFPGSGVMGSPLGPQQQGSFLPTFPFSHMGRCGTAFPTPPLFVPPTSRGPSNDVTSPGSSPPMNLSSSAFPTVKTVAEKKGVPSLSPVPPKLSKEPAVAPKSHGDTEKSKVVEQKEKISPPKKKAKEGKSNKKSKTKTGKEKKSKEEKKDDSIPKITVKLASKPSATKLLLKAMTQVKEPSQPPEESPSRRSPSPPLLTPSVPPPSVPPAPPVSVANSGKSGSKGGAKAPSSSSSASTSKATVPKQGPTPQPTEQPEPPSSLPAARMVVTETVGTIVDERGNKIWICPACARPDDGSPMIGCDECDDWYHWVCVGIVVPPKEEESWFCNRCIARRQGALAKKKKKKHRKDK</sequence>
<organism evidence="11">
    <name type="scientific">Ornithodoros turicata</name>
    <dbReference type="NCBI Taxonomy" id="34597"/>
    <lineage>
        <taxon>Eukaryota</taxon>
        <taxon>Metazoa</taxon>
        <taxon>Ecdysozoa</taxon>
        <taxon>Arthropoda</taxon>
        <taxon>Chelicerata</taxon>
        <taxon>Arachnida</taxon>
        <taxon>Acari</taxon>
        <taxon>Parasitiformes</taxon>
        <taxon>Ixodida</taxon>
        <taxon>Ixodoidea</taxon>
        <taxon>Argasidae</taxon>
        <taxon>Ornithodorinae</taxon>
        <taxon>Ornithodoros</taxon>
    </lineage>
</organism>
<dbReference type="InterPro" id="IPR019787">
    <property type="entry name" value="Znf_PHD-finger"/>
</dbReference>
<feature type="compositionally biased region" description="Basic and acidic residues" evidence="9">
    <location>
        <begin position="467"/>
        <end position="488"/>
    </location>
</feature>
<feature type="compositionally biased region" description="Basic and acidic residues" evidence="9">
    <location>
        <begin position="272"/>
        <end position="283"/>
    </location>
</feature>
<dbReference type="Pfam" id="PF00628">
    <property type="entry name" value="PHD"/>
    <property type="match status" value="1"/>
</dbReference>
<evidence type="ECO:0000256" key="1">
    <source>
        <dbReference type="ARBA" id="ARBA00004123"/>
    </source>
</evidence>
<evidence type="ECO:0000256" key="5">
    <source>
        <dbReference type="ARBA" id="ARBA00023015"/>
    </source>
</evidence>
<dbReference type="GO" id="GO:0002039">
    <property type="term" value="F:p53 binding"/>
    <property type="evidence" value="ECO:0007669"/>
    <property type="project" value="TreeGrafter"/>
</dbReference>
<evidence type="ECO:0000256" key="7">
    <source>
        <dbReference type="ARBA" id="ARBA00023242"/>
    </source>
</evidence>
<dbReference type="EMBL" id="GGLE01003577">
    <property type="protein sequence ID" value="MBY07703.1"/>
    <property type="molecule type" value="Transcribed_RNA"/>
</dbReference>
<feature type="compositionally biased region" description="Pro residues" evidence="9">
    <location>
        <begin position="855"/>
        <end position="874"/>
    </location>
</feature>
<protein>
    <submittedName>
        <fullName evidence="11">Putative transcription initiation factor tfiid subunit 3</fullName>
    </submittedName>
</protein>
<feature type="compositionally biased region" description="Pro residues" evidence="9">
    <location>
        <begin position="909"/>
        <end position="923"/>
    </location>
</feature>
<feature type="compositionally biased region" description="Polar residues" evidence="9">
    <location>
        <begin position="710"/>
        <end position="732"/>
    </location>
</feature>
<dbReference type="PROSITE" id="PS01359">
    <property type="entry name" value="ZF_PHD_1"/>
    <property type="match status" value="1"/>
</dbReference>
<feature type="region of interest" description="Disordered" evidence="9">
    <location>
        <begin position="125"/>
        <end position="187"/>
    </location>
</feature>
<dbReference type="InterPro" id="IPR006565">
    <property type="entry name" value="BTP"/>
</dbReference>
<evidence type="ECO:0000259" key="10">
    <source>
        <dbReference type="PROSITE" id="PS50016"/>
    </source>
</evidence>